<gene>
    <name evidence="1" type="primary">tssD</name>
    <name evidence="1" type="ORF">ACFSTE_20770</name>
</gene>
<name>A0ABW5NFC0_9FLAO</name>
<dbReference type="Proteomes" id="UP001597459">
    <property type="component" value="Unassembled WGS sequence"/>
</dbReference>
<comment type="caution">
    <text evidence="1">The sequence shown here is derived from an EMBL/GenBank/DDBJ whole genome shotgun (WGS) entry which is preliminary data.</text>
</comment>
<proteinExistence type="predicted"/>
<organism evidence="1 2">
    <name type="scientific">Aquimarina hainanensis</name>
    <dbReference type="NCBI Taxonomy" id="1578017"/>
    <lineage>
        <taxon>Bacteria</taxon>
        <taxon>Pseudomonadati</taxon>
        <taxon>Bacteroidota</taxon>
        <taxon>Flavobacteriia</taxon>
        <taxon>Flavobacteriales</taxon>
        <taxon>Flavobacteriaceae</taxon>
        <taxon>Aquimarina</taxon>
    </lineage>
</organism>
<dbReference type="EMBL" id="JBHULX010000045">
    <property type="protein sequence ID" value="MFD2593283.1"/>
    <property type="molecule type" value="Genomic_DNA"/>
</dbReference>
<dbReference type="Pfam" id="PF17642">
    <property type="entry name" value="TssD"/>
    <property type="match status" value="1"/>
</dbReference>
<evidence type="ECO:0000313" key="2">
    <source>
        <dbReference type="Proteomes" id="UP001597459"/>
    </source>
</evidence>
<reference evidence="2" key="1">
    <citation type="journal article" date="2019" name="Int. J. Syst. Evol. Microbiol.">
        <title>The Global Catalogue of Microorganisms (GCM) 10K type strain sequencing project: providing services to taxonomists for standard genome sequencing and annotation.</title>
        <authorList>
            <consortium name="The Broad Institute Genomics Platform"/>
            <consortium name="The Broad Institute Genome Sequencing Center for Infectious Disease"/>
            <person name="Wu L."/>
            <person name="Ma J."/>
        </authorList>
    </citation>
    <scope>NUCLEOTIDE SEQUENCE [LARGE SCALE GENOMIC DNA]</scope>
    <source>
        <strain evidence="2">KCTC 42423</strain>
    </source>
</reference>
<dbReference type="RefSeq" id="WP_176030684.1">
    <property type="nucleotide sequence ID" value="NZ_JBHSJV010000001.1"/>
</dbReference>
<sequence>MSFKAILKIGNDEFNVLSSSYGLFQETDATGRPSTITRGGKVTVAVESTGSDVLSNLAFNNFQTTNAELISIKRDTDATLKKLEIKNAYIVKYTEKFDSTGKIPMYEEIVFSAQEIVMGTASHANEWAI</sequence>
<dbReference type="InterPro" id="IPR041408">
    <property type="entry name" value="Hcp_Tssd"/>
</dbReference>
<accession>A0ABW5NFC0</accession>
<protein>
    <submittedName>
        <fullName evidence="1">Type VI secretion system tube protein TssD</fullName>
    </submittedName>
</protein>
<keyword evidence="2" id="KW-1185">Reference proteome</keyword>
<evidence type="ECO:0000313" key="1">
    <source>
        <dbReference type="EMBL" id="MFD2593283.1"/>
    </source>
</evidence>